<name>X0W608_9ZZZZ</name>
<reference evidence="1" key="1">
    <citation type="journal article" date="2014" name="Front. Microbiol.">
        <title>High frequency of phylogenetically diverse reductive dehalogenase-homologous genes in deep subseafloor sedimentary metagenomes.</title>
        <authorList>
            <person name="Kawai M."/>
            <person name="Futagami T."/>
            <person name="Toyoda A."/>
            <person name="Takaki Y."/>
            <person name="Nishi S."/>
            <person name="Hori S."/>
            <person name="Arai W."/>
            <person name="Tsubouchi T."/>
            <person name="Morono Y."/>
            <person name="Uchiyama I."/>
            <person name="Ito T."/>
            <person name="Fujiyama A."/>
            <person name="Inagaki F."/>
            <person name="Takami H."/>
        </authorList>
    </citation>
    <scope>NUCLEOTIDE SEQUENCE</scope>
    <source>
        <strain evidence="1">Expedition CK06-06</strain>
    </source>
</reference>
<protein>
    <submittedName>
        <fullName evidence="1">Uncharacterized protein</fullName>
    </submittedName>
</protein>
<comment type="caution">
    <text evidence="1">The sequence shown here is derived from an EMBL/GenBank/DDBJ whole genome shotgun (WGS) entry which is preliminary data.</text>
</comment>
<evidence type="ECO:0000313" key="1">
    <source>
        <dbReference type="EMBL" id="GAG08121.1"/>
    </source>
</evidence>
<accession>X0W608</accession>
<sequence length="39" mass="4311">MELLREAYKALNPKAAPGVDGMTWSEYGKGLEERRANSA</sequence>
<gene>
    <name evidence="1" type="ORF">S01H1_46459</name>
</gene>
<proteinExistence type="predicted"/>
<dbReference type="EMBL" id="BARS01029751">
    <property type="protein sequence ID" value="GAG08121.1"/>
    <property type="molecule type" value="Genomic_DNA"/>
</dbReference>
<dbReference type="AlphaFoldDB" id="X0W608"/>
<feature type="non-terminal residue" evidence="1">
    <location>
        <position position="39"/>
    </location>
</feature>
<organism evidence="1">
    <name type="scientific">marine sediment metagenome</name>
    <dbReference type="NCBI Taxonomy" id="412755"/>
    <lineage>
        <taxon>unclassified sequences</taxon>
        <taxon>metagenomes</taxon>
        <taxon>ecological metagenomes</taxon>
    </lineage>
</organism>